<dbReference type="AlphaFoldDB" id="A0A1I5YJG9"/>
<feature type="chain" id="PRO_5011544494" description="Lipocalin-like domain-containing protein" evidence="1">
    <location>
        <begin position="22"/>
        <end position="153"/>
    </location>
</feature>
<dbReference type="PROSITE" id="PS51257">
    <property type="entry name" value="PROKAR_LIPOPROTEIN"/>
    <property type="match status" value="1"/>
</dbReference>
<keyword evidence="3" id="KW-1185">Reference proteome</keyword>
<sequence length="153" mass="17655">MKRILSITLIAAAIFSFTSCIKTVETLPQPVVNPLAGSWYLYDASELYGNTWYSFNAGIDGVLTFYDNGNAQYDDGYSFMQGNWYTSYISDGYYDEYGNYYTDLHQDFQASMSNRKGYSLDLYFDDISFAGNNTFIGTYYTGKSIERYTFKRY</sequence>
<evidence type="ECO:0000256" key="1">
    <source>
        <dbReference type="SAM" id="SignalP"/>
    </source>
</evidence>
<evidence type="ECO:0000313" key="2">
    <source>
        <dbReference type="EMBL" id="SFQ44342.1"/>
    </source>
</evidence>
<protein>
    <recommendedName>
        <fullName evidence="4">Lipocalin-like domain-containing protein</fullName>
    </recommendedName>
</protein>
<proteinExistence type="predicted"/>
<gene>
    <name evidence="2" type="ORF">SAMN05444277_112113</name>
</gene>
<dbReference type="OrthoDB" id="668875at2"/>
<dbReference type="Proteomes" id="UP000199031">
    <property type="component" value="Unassembled WGS sequence"/>
</dbReference>
<feature type="signal peptide" evidence="1">
    <location>
        <begin position="1"/>
        <end position="21"/>
    </location>
</feature>
<name>A0A1I5YJG9_9BACT</name>
<dbReference type="EMBL" id="FOXQ01000012">
    <property type="protein sequence ID" value="SFQ44342.1"/>
    <property type="molecule type" value="Genomic_DNA"/>
</dbReference>
<accession>A0A1I5YJG9</accession>
<dbReference type="RefSeq" id="WP_090661586.1">
    <property type="nucleotide sequence ID" value="NZ_FOXQ01000012.1"/>
</dbReference>
<organism evidence="2 3">
    <name type="scientific">Parafilimonas terrae</name>
    <dbReference type="NCBI Taxonomy" id="1465490"/>
    <lineage>
        <taxon>Bacteria</taxon>
        <taxon>Pseudomonadati</taxon>
        <taxon>Bacteroidota</taxon>
        <taxon>Chitinophagia</taxon>
        <taxon>Chitinophagales</taxon>
        <taxon>Chitinophagaceae</taxon>
        <taxon>Parafilimonas</taxon>
    </lineage>
</organism>
<evidence type="ECO:0000313" key="3">
    <source>
        <dbReference type="Proteomes" id="UP000199031"/>
    </source>
</evidence>
<keyword evidence="1" id="KW-0732">Signal</keyword>
<evidence type="ECO:0008006" key="4">
    <source>
        <dbReference type="Google" id="ProtNLM"/>
    </source>
</evidence>
<reference evidence="2 3" key="1">
    <citation type="submission" date="2016-10" db="EMBL/GenBank/DDBJ databases">
        <authorList>
            <person name="de Groot N.N."/>
        </authorList>
    </citation>
    <scope>NUCLEOTIDE SEQUENCE [LARGE SCALE GENOMIC DNA]</scope>
    <source>
        <strain evidence="2 3">DSM 28286</strain>
    </source>
</reference>